<evidence type="ECO:0000256" key="3">
    <source>
        <dbReference type="ARBA" id="ARBA00008397"/>
    </source>
</evidence>
<evidence type="ECO:0000313" key="9">
    <source>
        <dbReference type="Proteomes" id="UP000315471"/>
    </source>
</evidence>
<evidence type="ECO:0000256" key="4">
    <source>
        <dbReference type="ARBA" id="ARBA00012546"/>
    </source>
</evidence>
<comment type="pathway">
    <text evidence="2 7">Carbohydrate metabolism; pentose and glucuronate interconversion.</text>
</comment>
<accession>A0A5C6DLW7</accession>
<evidence type="ECO:0000313" key="8">
    <source>
        <dbReference type="EMBL" id="TWU37820.1"/>
    </source>
</evidence>
<dbReference type="InterPro" id="IPR032466">
    <property type="entry name" value="Metal_Hydrolase"/>
</dbReference>
<dbReference type="EMBL" id="SJPY01000007">
    <property type="protein sequence ID" value="TWU37820.1"/>
    <property type="molecule type" value="Genomic_DNA"/>
</dbReference>
<dbReference type="AlphaFoldDB" id="A0A5C6DLW7"/>
<gene>
    <name evidence="8" type="primary">uxaC_2</name>
    <name evidence="7" type="synonym">uxaC</name>
    <name evidence="8" type="ORF">Q31b_46090</name>
</gene>
<proteinExistence type="inferred from homology"/>
<evidence type="ECO:0000256" key="1">
    <source>
        <dbReference type="ARBA" id="ARBA00001165"/>
    </source>
</evidence>
<dbReference type="UniPathway" id="UPA00246"/>
<dbReference type="HAMAP" id="MF_00675">
    <property type="entry name" value="UxaC"/>
    <property type="match status" value="1"/>
</dbReference>
<sequence length="472" mass="53475">MKVPFIHEEFLLETEASRRLFHDYAVSEPILDYHCHLPPKDVAENRQFNNLFEIWLEGDHYKWRAMRAAGVEERLCTGDADPYDKFLAWARTVPQTLCNPLYHWTHLELKRYFGIDVLLNEQTAPAVWEQANELLASAELSAHGILNRFKVKVVGTTDDPTDDLSYHQAIAKSELSTKVFPTFRPDKAFNVHQPQVWNDWVDALERATGQSISTLDEFLDALKKRHDFFHEIGGRLSDHGMEKCYADFPSDAEAAAIFGKARSGTAVTSVEMGQFASHILLSVGRWNAEKGWTMQLHLGARRNNNTRLFNSVGPDTGFDSIADTPQIAPLGQLLDRLDQENALPKTIVYNLNPADNYAFATMVGNFQDGSIPGKMQFGSGWWFLDQKEAMEWQIRTLANLGLLSRFVGMLTDSRSFMSYPRHEYFRRVLCNLLGRDMQLGQLPGDFDLVGGMVRDICYANAKQFTGLANGLG</sequence>
<comment type="catalytic activity">
    <reaction evidence="7">
        <text>aldehydo-D-galacturonate = keto-D-tagaturonate</text>
        <dbReference type="Rhea" id="RHEA:27702"/>
        <dbReference type="ChEBI" id="CHEBI:12952"/>
        <dbReference type="ChEBI" id="CHEBI:17886"/>
    </reaction>
</comment>
<dbReference type="InterPro" id="IPR003766">
    <property type="entry name" value="Uronate_isomerase"/>
</dbReference>
<dbReference type="Gene3D" id="1.10.2020.10">
    <property type="entry name" value="uronate isomerase, domain 2, chain A"/>
    <property type="match status" value="1"/>
</dbReference>
<evidence type="ECO:0000256" key="6">
    <source>
        <dbReference type="ARBA" id="ARBA00023235"/>
    </source>
</evidence>
<dbReference type="RefSeq" id="WP_146601755.1">
    <property type="nucleotide sequence ID" value="NZ_SJPY01000007.1"/>
</dbReference>
<evidence type="ECO:0000256" key="2">
    <source>
        <dbReference type="ARBA" id="ARBA00004892"/>
    </source>
</evidence>
<comment type="similarity">
    <text evidence="3 7">Belongs to the metallo-dependent hydrolases superfamily. Uronate isomerase family.</text>
</comment>
<keyword evidence="9" id="KW-1185">Reference proteome</keyword>
<evidence type="ECO:0000256" key="5">
    <source>
        <dbReference type="ARBA" id="ARBA00020555"/>
    </source>
</evidence>
<comment type="caution">
    <text evidence="8">The sequence shown here is derived from an EMBL/GenBank/DDBJ whole genome shotgun (WGS) entry which is preliminary data.</text>
</comment>
<dbReference type="EC" id="5.3.1.12" evidence="4 7"/>
<protein>
    <recommendedName>
        <fullName evidence="5 7">Uronate isomerase</fullName>
        <ecNumber evidence="4 7">5.3.1.12</ecNumber>
    </recommendedName>
    <alternativeName>
        <fullName evidence="7">Glucuronate isomerase</fullName>
    </alternativeName>
    <alternativeName>
        <fullName evidence="7">Uronic isomerase</fullName>
    </alternativeName>
</protein>
<dbReference type="GO" id="GO:0019698">
    <property type="term" value="P:D-galacturonate catabolic process"/>
    <property type="evidence" value="ECO:0007669"/>
    <property type="project" value="TreeGrafter"/>
</dbReference>
<dbReference type="PANTHER" id="PTHR30068:SF4">
    <property type="entry name" value="URONATE ISOMERASE"/>
    <property type="match status" value="1"/>
</dbReference>
<dbReference type="GO" id="GO:0042840">
    <property type="term" value="P:D-glucuronate catabolic process"/>
    <property type="evidence" value="ECO:0007669"/>
    <property type="project" value="TreeGrafter"/>
</dbReference>
<dbReference type="OrthoDB" id="9766564at2"/>
<dbReference type="SUPFAM" id="SSF51556">
    <property type="entry name" value="Metallo-dependent hydrolases"/>
    <property type="match status" value="1"/>
</dbReference>
<name>A0A5C6DLW7_9BACT</name>
<dbReference type="NCBIfam" id="NF002794">
    <property type="entry name" value="PRK02925.1"/>
    <property type="match status" value="1"/>
</dbReference>
<dbReference type="PANTHER" id="PTHR30068">
    <property type="entry name" value="URONATE ISOMERASE"/>
    <property type="match status" value="1"/>
</dbReference>
<comment type="catalytic activity">
    <reaction evidence="1 7">
        <text>D-glucuronate = D-fructuronate</text>
        <dbReference type="Rhea" id="RHEA:13049"/>
        <dbReference type="ChEBI" id="CHEBI:58720"/>
        <dbReference type="ChEBI" id="CHEBI:59863"/>
        <dbReference type="EC" id="5.3.1.12"/>
    </reaction>
</comment>
<organism evidence="8 9">
    <name type="scientific">Novipirellula aureliae</name>
    <dbReference type="NCBI Taxonomy" id="2527966"/>
    <lineage>
        <taxon>Bacteria</taxon>
        <taxon>Pseudomonadati</taxon>
        <taxon>Planctomycetota</taxon>
        <taxon>Planctomycetia</taxon>
        <taxon>Pirellulales</taxon>
        <taxon>Pirellulaceae</taxon>
        <taxon>Novipirellula</taxon>
    </lineage>
</organism>
<evidence type="ECO:0000256" key="7">
    <source>
        <dbReference type="HAMAP-Rule" id="MF_00675"/>
    </source>
</evidence>
<dbReference type="Pfam" id="PF02614">
    <property type="entry name" value="UxaC"/>
    <property type="match status" value="1"/>
</dbReference>
<dbReference type="Proteomes" id="UP000315471">
    <property type="component" value="Unassembled WGS sequence"/>
</dbReference>
<reference evidence="8 9" key="1">
    <citation type="submission" date="2019-02" db="EMBL/GenBank/DDBJ databases">
        <title>Deep-cultivation of Planctomycetes and their phenomic and genomic characterization uncovers novel biology.</title>
        <authorList>
            <person name="Wiegand S."/>
            <person name="Jogler M."/>
            <person name="Boedeker C."/>
            <person name="Pinto D."/>
            <person name="Vollmers J."/>
            <person name="Rivas-Marin E."/>
            <person name="Kohn T."/>
            <person name="Peeters S.H."/>
            <person name="Heuer A."/>
            <person name="Rast P."/>
            <person name="Oberbeckmann S."/>
            <person name="Bunk B."/>
            <person name="Jeske O."/>
            <person name="Meyerdierks A."/>
            <person name="Storesund J.E."/>
            <person name="Kallscheuer N."/>
            <person name="Luecker S."/>
            <person name="Lage O.M."/>
            <person name="Pohl T."/>
            <person name="Merkel B.J."/>
            <person name="Hornburger P."/>
            <person name="Mueller R.-W."/>
            <person name="Bruemmer F."/>
            <person name="Labrenz M."/>
            <person name="Spormann A.M."/>
            <person name="Op Den Camp H."/>
            <person name="Overmann J."/>
            <person name="Amann R."/>
            <person name="Jetten M.S.M."/>
            <person name="Mascher T."/>
            <person name="Medema M.H."/>
            <person name="Devos D.P."/>
            <person name="Kaster A.-K."/>
            <person name="Ovreas L."/>
            <person name="Rohde M."/>
            <person name="Galperin M.Y."/>
            <person name="Jogler C."/>
        </authorList>
    </citation>
    <scope>NUCLEOTIDE SEQUENCE [LARGE SCALE GENOMIC DNA]</scope>
    <source>
        <strain evidence="8 9">Q31b</strain>
    </source>
</reference>
<dbReference type="Gene3D" id="3.20.20.140">
    <property type="entry name" value="Metal-dependent hydrolases"/>
    <property type="match status" value="1"/>
</dbReference>
<keyword evidence="6 7" id="KW-0413">Isomerase</keyword>
<dbReference type="GO" id="GO:0008880">
    <property type="term" value="F:glucuronate isomerase activity"/>
    <property type="evidence" value="ECO:0007669"/>
    <property type="project" value="UniProtKB-UniRule"/>
</dbReference>